<dbReference type="Proteomes" id="UP000593577">
    <property type="component" value="Unassembled WGS sequence"/>
</dbReference>
<comment type="caution">
    <text evidence="1">The sequence shown here is derived from an EMBL/GenBank/DDBJ whole genome shotgun (WGS) entry which is preliminary data.</text>
</comment>
<gene>
    <name evidence="1" type="ORF">Goari_016525</name>
</gene>
<evidence type="ECO:0000313" key="2">
    <source>
        <dbReference type="Proteomes" id="UP000593577"/>
    </source>
</evidence>
<proteinExistence type="predicted"/>
<organism evidence="1 2">
    <name type="scientific">Gossypium aridum</name>
    <name type="common">American cotton</name>
    <name type="synonym">Erioxylum aridum</name>
    <dbReference type="NCBI Taxonomy" id="34290"/>
    <lineage>
        <taxon>Eukaryota</taxon>
        <taxon>Viridiplantae</taxon>
        <taxon>Streptophyta</taxon>
        <taxon>Embryophyta</taxon>
        <taxon>Tracheophyta</taxon>
        <taxon>Spermatophyta</taxon>
        <taxon>Magnoliopsida</taxon>
        <taxon>eudicotyledons</taxon>
        <taxon>Gunneridae</taxon>
        <taxon>Pentapetalae</taxon>
        <taxon>rosids</taxon>
        <taxon>malvids</taxon>
        <taxon>Malvales</taxon>
        <taxon>Malvaceae</taxon>
        <taxon>Malvoideae</taxon>
        <taxon>Gossypium</taxon>
    </lineage>
</organism>
<name>A0A7J8WIT9_GOSAI</name>
<evidence type="ECO:0000313" key="1">
    <source>
        <dbReference type="EMBL" id="MBA0674957.1"/>
    </source>
</evidence>
<keyword evidence="2" id="KW-1185">Reference proteome</keyword>
<dbReference type="EMBL" id="JABFAA010000001">
    <property type="protein sequence ID" value="MBA0674957.1"/>
    <property type="molecule type" value="Genomic_DNA"/>
</dbReference>
<reference evidence="1 2" key="1">
    <citation type="journal article" date="2019" name="Genome Biol. Evol.">
        <title>Insights into the evolution of the New World diploid cottons (Gossypium, subgenus Houzingenia) based on genome sequencing.</title>
        <authorList>
            <person name="Grover C.E."/>
            <person name="Arick M.A. 2nd"/>
            <person name="Thrash A."/>
            <person name="Conover J.L."/>
            <person name="Sanders W.S."/>
            <person name="Peterson D.G."/>
            <person name="Frelichowski J.E."/>
            <person name="Scheffler J.A."/>
            <person name="Scheffler B.E."/>
            <person name="Wendel J.F."/>
        </authorList>
    </citation>
    <scope>NUCLEOTIDE SEQUENCE [LARGE SCALE GENOMIC DNA]</scope>
    <source>
        <strain evidence="1">185</strain>
        <tissue evidence="1">Leaf</tissue>
    </source>
</reference>
<protein>
    <submittedName>
        <fullName evidence="1">Uncharacterized protein</fullName>
    </submittedName>
</protein>
<accession>A0A7J8WIT9</accession>
<sequence length="31" mass="3622">MQFMLSNGAVMIQQDRGTWQAFLGMLNRVMF</sequence>
<dbReference type="AlphaFoldDB" id="A0A7J8WIT9"/>